<organism evidence="3 4">
    <name type="scientific">Pseudomonas kermanshahensis</name>
    <dbReference type="NCBI Taxonomy" id="2745482"/>
    <lineage>
        <taxon>Bacteria</taxon>
        <taxon>Pseudomonadati</taxon>
        <taxon>Pseudomonadota</taxon>
        <taxon>Gammaproteobacteria</taxon>
        <taxon>Pseudomonadales</taxon>
        <taxon>Pseudomonadaceae</taxon>
        <taxon>Pseudomonas</taxon>
    </lineage>
</organism>
<feature type="compositionally biased region" description="Polar residues" evidence="1">
    <location>
        <begin position="62"/>
        <end position="81"/>
    </location>
</feature>
<dbReference type="Gene3D" id="2.140.10.10">
    <property type="entry name" value="Quinoprotein alcohol dehydrogenase-like superfamily"/>
    <property type="match status" value="1"/>
</dbReference>
<dbReference type="Pfam" id="PF01011">
    <property type="entry name" value="PQQ"/>
    <property type="match status" value="1"/>
</dbReference>
<feature type="region of interest" description="Disordered" evidence="1">
    <location>
        <begin position="61"/>
        <end position="81"/>
    </location>
</feature>
<keyword evidence="4" id="KW-1185">Reference proteome</keyword>
<reference evidence="3 4" key="1">
    <citation type="submission" date="2024-02" db="EMBL/GenBank/DDBJ databases">
        <title>Identification of pathogenicity and growth-promoting functions of Pseudomonas putida variants.</title>
        <authorList>
            <person name="Sun J."/>
        </authorList>
    </citation>
    <scope>NUCLEOTIDE SEQUENCE [LARGE SCALE GENOMIC DNA]</scope>
    <source>
        <strain evidence="3 4">A04</strain>
    </source>
</reference>
<evidence type="ECO:0000313" key="3">
    <source>
        <dbReference type="EMBL" id="MEJ5903230.1"/>
    </source>
</evidence>
<evidence type="ECO:0000313" key="4">
    <source>
        <dbReference type="Proteomes" id="UP001377692"/>
    </source>
</evidence>
<evidence type="ECO:0000256" key="1">
    <source>
        <dbReference type="SAM" id="MobiDB-lite"/>
    </source>
</evidence>
<sequence length="81" mass="8366">MINAIDMHTRKVLWQNPLGTARANGPFGLPTDLPVRFGVPSNGGPITTAGGLVFIAAATDNLRPTSSGQTTTSAYNSPPST</sequence>
<name>A0ABU8R044_9PSED</name>
<dbReference type="RefSeq" id="WP_339547826.1">
    <property type="nucleotide sequence ID" value="NZ_JBBHLD010000001.1"/>
</dbReference>
<evidence type="ECO:0000259" key="2">
    <source>
        <dbReference type="Pfam" id="PF01011"/>
    </source>
</evidence>
<accession>A0ABU8R044</accession>
<dbReference type="InterPro" id="IPR002372">
    <property type="entry name" value="PQQ_rpt_dom"/>
</dbReference>
<gene>
    <name evidence="3" type="ORF">V7V80_00820</name>
</gene>
<protein>
    <recommendedName>
        <fullName evidence="2">Pyrrolo-quinoline quinone repeat domain-containing protein</fullName>
    </recommendedName>
</protein>
<dbReference type="Proteomes" id="UP001377692">
    <property type="component" value="Unassembled WGS sequence"/>
</dbReference>
<feature type="domain" description="Pyrrolo-quinoline quinone repeat" evidence="2">
    <location>
        <begin position="2"/>
        <end position="61"/>
    </location>
</feature>
<dbReference type="InterPro" id="IPR011047">
    <property type="entry name" value="Quinoprotein_ADH-like_sf"/>
</dbReference>
<dbReference type="SUPFAM" id="SSF50998">
    <property type="entry name" value="Quinoprotein alcohol dehydrogenase-like"/>
    <property type="match status" value="1"/>
</dbReference>
<comment type="caution">
    <text evidence="3">The sequence shown here is derived from an EMBL/GenBank/DDBJ whole genome shotgun (WGS) entry which is preliminary data.</text>
</comment>
<dbReference type="EMBL" id="JBBHLD010000001">
    <property type="protein sequence ID" value="MEJ5903230.1"/>
    <property type="molecule type" value="Genomic_DNA"/>
</dbReference>
<proteinExistence type="predicted"/>